<evidence type="ECO:0000313" key="1">
    <source>
        <dbReference type="EMBL" id="KAJ5168420.1"/>
    </source>
</evidence>
<protein>
    <recommendedName>
        <fullName evidence="3">GrpB family protein</fullName>
    </recommendedName>
</protein>
<dbReference type="RefSeq" id="XP_056544881.1">
    <property type="nucleotide sequence ID" value="XM_056686139.1"/>
</dbReference>
<accession>A0A9W9I5U7</accession>
<sequence>MLTMRKLLGVRVVIAMKVTIEPYNPEWPLKFCAIQERLRLILKDVEILSIEHVGSTSIPSMKAKPVLDIDIIIHGPSLEAARRALSNAGYTDCGEMNIPGRFAFRQPGYGKLDAAHGPGTNEVLRCNTYVMIGGCLALRNHLDVKRVLLEDQELREE</sequence>
<dbReference type="EMBL" id="JAPQKN010000002">
    <property type="protein sequence ID" value="KAJ5168420.1"/>
    <property type="molecule type" value="Genomic_DNA"/>
</dbReference>
<reference evidence="1" key="1">
    <citation type="submission" date="2022-11" db="EMBL/GenBank/DDBJ databases">
        <authorList>
            <person name="Petersen C."/>
        </authorList>
    </citation>
    <scope>NUCLEOTIDE SEQUENCE</scope>
    <source>
        <strain evidence="1">IBT 26290</strain>
    </source>
</reference>
<reference evidence="1" key="2">
    <citation type="journal article" date="2023" name="IMA Fungus">
        <title>Comparative genomic study of the Penicillium genus elucidates a diverse pangenome and 15 lateral gene transfer events.</title>
        <authorList>
            <person name="Petersen C."/>
            <person name="Sorensen T."/>
            <person name="Nielsen M.R."/>
            <person name="Sondergaard T.E."/>
            <person name="Sorensen J.L."/>
            <person name="Fitzpatrick D.A."/>
            <person name="Frisvad J.C."/>
            <person name="Nielsen K.L."/>
        </authorList>
    </citation>
    <scope>NUCLEOTIDE SEQUENCE</scope>
    <source>
        <strain evidence="1">IBT 26290</strain>
    </source>
</reference>
<dbReference type="SUPFAM" id="SSF81301">
    <property type="entry name" value="Nucleotidyltransferase"/>
    <property type="match status" value="1"/>
</dbReference>
<dbReference type="GeneID" id="81425315"/>
<keyword evidence="2" id="KW-1185">Reference proteome</keyword>
<dbReference type="InterPro" id="IPR007344">
    <property type="entry name" value="GrpB/CoaE"/>
</dbReference>
<dbReference type="Proteomes" id="UP001149163">
    <property type="component" value="Unassembled WGS sequence"/>
</dbReference>
<proteinExistence type="predicted"/>
<dbReference type="OrthoDB" id="630895at2759"/>
<dbReference type="Pfam" id="PF04229">
    <property type="entry name" value="GrpB"/>
    <property type="match status" value="1"/>
</dbReference>
<dbReference type="AlphaFoldDB" id="A0A9W9I5U7"/>
<dbReference type="PANTHER" id="PTHR34822">
    <property type="entry name" value="GRPB DOMAIN PROTEIN (AFU_ORTHOLOGUE AFUA_1G01530)"/>
    <property type="match status" value="1"/>
</dbReference>
<dbReference type="InterPro" id="IPR043519">
    <property type="entry name" value="NT_sf"/>
</dbReference>
<name>A0A9W9I5U7_9EURO</name>
<gene>
    <name evidence="1" type="ORF">N7482_004014</name>
</gene>
<organism evidence="1 2">
    <name type="scientific">Penicillium canariense</name>
    <dbReference type="NCBI Taxonomy" id="189055"/>
    <lineage>
        <taxon>Eukaryota</taxon>
        <taxon>Fungi</taxon>
        <taxon>Dikarya</taxon>
        <taxon>Ascomycota</taxon>
        <taxon>Pezizomycotina</taxon>
        <taxon>Eurotiomycetes</taxon>
        <taxon>Eurotiomycetidae</taxon>
        <taxon>Eurotiales</taxon>
        <taxon>Aspergillaceae</taxon>
        <taxon>Penicillium</taxon>
    </lineage>
</organism>
<evidence type="ECO:0008006" key="3">
    <source>
        <dbReference type="Google" id="ProtNLM"/>
    </source>
</evidence>
<evidence type="ECO:0000313" key="2">
    <source>
        <dbReference type="Proteomes" id="UP001149163"/>
    </source>
</evidence>
<comment type="caution">
    <text evidence="1">The sequence shown here is derived from an EMBL/GenBank/DDBJ whole genome shotgun (WGS) entry which is preliminary data.</text>
</comment>
<dbReference type="PANTHER" id="PTHR34822:SF1">
    <property type="entry name" value="GRPB FAMILY PROTEIN"/>
    <property type="match status" value="1"/>
</dbReference>
<dbReference type="Gene3D" id="3.30.460.10">
    <property type="entry name" value="Beta Polymerase, domain 2"/>
    <property type="match status" value="1"/>
</dbReference>